<proteinExistence type="predicted"/>
<evidence type="ECO:0000313" key="2">
    <source>
        <dbReference type="EMBL" id="GAN79921.1"/>
    </source>
</evidence>
<feature type="transmembrane region" description="Helical" evidence="1">
    <location>
        <begin position="64"/>
        <end position="85"/>
    </location>
</feature>
<reference evidence="2 3" key="1">
    <citation type="submission" date="2012-11" db="EMBL/GenBank/DDBJ databases">
        <title>Whole genome sequence of Acidocella aminolytica 101 = DSM 11237.</title>
        <authorList>
            <person name="Azuma Y."/>
            <person name="Higashiura N."/>
            <person name="Hirakawa H."/>
            <person name="Matsushita K."/>
        </authorList>
    </citation>
    <scope>NUCLEOTIDE SEQUENCE [LARGE SCALE GENOMIC DNA]</scope>
    <source>
        <strain evidence="3">101 / DSM 11237</strain>
    </source>
</reference>
<keyword evidence="1" id="KW-1133">Transmembrane helix</keyword>
<keyword evidence="3" id="KW-1185">Reference proteome</keyword>
<keyword evidence="1" id="KW-0472">Membrane</keyword>
<feature type="transmembrane region" description="Helical" evidence="1">
    <location>
        <begin position="124"/>
        <end position="147"/>
    </location>
</feature>
<accession>A0A0D6PEY2</accession>
<keyword evidence="1" id="KW-0812">Transmembrane</keyword>
<dbReference type="Proteomes" id="UP000032668">
    <property type="component" value="Unassembled WGS sequence"/>
</dbReference>
<dbReference type="NCBIfam" id="NF041646">
    <property type="entry name" value="VC0807_fam"/>
    <property type="match status" value="1"/>
</dbReference>
<dbReference type="EMBL" id="BANC01000034">
    <property type="protein sequence ID" value="GAN79921.1"/>
    <property type="molecule type" value="Genomic_DNA"/>
</dbReference>
<feature type="transmembrane region" description="Helical" evidence="1">
    <location>
        <begin position="153"/>
        <end position="176"/>
    </location>
</feature>
<evidence type="ECO:0000313" key="3">
    <source>
        <dbReference type="Proteomes" id="UP000032668"/>
    </source>
</evidence>
<name>A0A0D6PEY2_9PROT</name>
<organism evidence="2 3">
    <name type="scientific">Acidocella aminolytica 101 = DSM 11237</name>
    <dbReference type="NCBI Taxonomy" id="1120923"/>
    <lineage>
        <taxon>Bacteria</taxon>
        <taxon>Pseudomonadati</taxon>
        <taxon>Pseudomonadota</taxon>
        <taxon>Alphaproteobacteria</taxon>
        <taxon>Acetobacterales</taxon>
        <taxon>Acidocellaceae</taxon>
        <taxon>Acidocella</taxon>
    </lineage>
</organism>
<gene>
    <name evidence="2" type="ORF">Aam_034_065</name>
</gene>
<evidence type="ECO:0000256" key="1">
    <source>
        <dbReference type="SAM" id="Phobius"/>
    </source>
</evidence>
<dbReference type="AlphaFoldDB" id="A0A0D6PEY2"/>
<feature type="transmembrane region" description="Helical" evidence="1">
    <location>
        <begin position="39"/>
        <end position="58"/>
    </location>
</feature>
<evidence type="ECO:0008006" key="4">
    <source>
        <dbReference type="Google" id="ProtNLM"/>
    </source>
</evidence>
<comment type="caution">
    <text evidence="2">The sequence shown here is derived from an EMBL/GenBank/DDBJ whole genome shotgun (WGS) entry which is preliminary data.</text>
</comment>
<sequence length="198" mass="21599">MVYEALDSTLGDTNALIASAVPPLLWSGYELAKTKRLDAVSFLVVASILLTVAATALGGSPKIIQIRDALVTGAVGLLFLASLLLEKPLIFYLARATSARNTEQGAAQFDAMWQMPEVRRTFRVMTFIWGVGLVLQTALMCLLAWVWSIDRYLLLSPFIGYGIFGLLMLWSVWYGARRKALAALQSPVQVPPAGEPIP</sequence>
<protein>
    <recommendedName>
        <fullName evidence="4">Intracellular septation protein A</fullName>
    </recommendedName>
</protein>
<dbReference type="STRING" id="1120923.SAMN02746095_00862"/>